<dbReference type="PROSITE" id="PS00584">
    <property type="entry name" value="PFKB_KINASES_2"/>
    <property type="match status" value="1"/>
</dbReference>
<dbReference type="InterPro" id="IPR011611">
    <property type="entry name" value="PfkB_dom"/>
</dbReference>
<dbReference type="InterPro" id="IPR011914">
    <property type="entry name" value="RfaE_dom_II"/>
</dbReference>
<evidence type="ECO:0000256" key="2">
    <source>
        <dbReference type="ARBA" id="ARBA00012519"/>
    </source>
</evidence>
<evidence type="ECO:0000313" key="13">
    <source>
        <dbReference type="EMBL" id="GAA0952296.1"/>
    </source>
</evidence>
<feature type="domain" description="Carbohydrate kinase PfkB" evidence="11">
    <location>
        <begin position="6"/>
        <end position="297"/>
    </location>
</feature>
<evidence type="ECO:0000256" key="8">
    <source>
        <dbReference type="ARBA" id="ARBA00023268"/>
    </source>
</evidence>
<dbReference type="InterPro" id="IPR050385">
    <property type="entry name" value="Archaeal_FAD_synthase"/>
</dbReference>
<evidence type="ECO:0000256" key="7">
    <source>
        <dbReference type="ARBA" id="ARBA00022840"/>
    </source>
</evidence>
<evidence type="ECO:0000256" key="9">
    <source>
        <dbReference type="ARBA" id="ARBA00023277"/>
    </source>
</evidence>
<dbReference type="SUPFAM" id="SSF53613">
    <property type="entry name" value="Ribokinase-like"/>
    <property type="match status" value="1"/>
</dbReference>
<evidence type="ECO:0000256" key="5">
    <source>
        <dbReference type="ARBA" id="ARBA00022741"/>
    </source>
</evidence>
<comment type="pathway">
    <text evidence="1">Bacterial outer membrane biogenesis; LPS core biosynthesis.</text>
</comment>
<proteinExistence type="predicted"/>
<organism evidence="13 14">
    <name type="scientific">Actinocorallia libanotica</name>
    <dbReference type="NCBI Taxonomy" id="46162"/>
    <lineage>
        <taxon>Bacteria</taxon>
        <taxon>Bacillati</taxon>
        <taxon>Actinomycetota</taxon>
        <taxon>Actinomycetes</taxon>
        <taxon>Streptosporangiales</taxon>
        <taxon>Thermomonosporaceae</taxon>
        <taxon>Actinocorallia</taxon>
    </lineage>
</organism>
<gene>
    <name evidence="13" type="ORF">GCM10009550_32860</name>
</gene>
<comment type="catalytic activity">
    <reaction evidence="10">
        <text>D-glycero-beta-D-manno-heptose 1-phosphate + ATP + H(+) = ADP-D-glycero-beta-D-manno-heptose + diphosphate</text>
        <dbReference type="Rhea" id="RHEA:27465"/>
        <dbReference type="ChEBI" id="CHEBI:15378"/>
        <dbReference type="ChEBI" id="CHEBI:30616"/>
        <dbReference type="ChEBI" id="CHEBI:33019"/>
        <dbReference type="ChEBI" id="CHEBI:59967"/>
        <dbReference type="ChEBI" id="CHEBI:61593"/>
        <dbReference type="EC" id="2.7.7.70"/>
    </reaction>
</comment>
<evidence type="ECO:0000256" key="10">
    <source>
        <dbReference type="ARBA" id="ARBA00047428"/>
    </source>
</evidence>
<keyword evidence="4" id="KW-0548">Nucleotidyltransferase</keyword>
<dbReference type="PANTHER" id="PTHR43793">
    <property type="entry name" value="FAD SYNTHASE"/>
    <property type="match status" value="1"/>
</dbReference>
<sequence>MRAGPLVVVGDTLLDVDLQGTSQRLAPDAPVPVVDLAAERPRPGGAGLAAVQAARLRTSRETVLVTPLADTDDPDALKLLELLEAQGVRVVRLPLSGRTVRKTRLIAHGRPLVRVDRGDGRLHGRTGLPDAAAAAVRGAGAVLVSDYGRGTAAHPVLRALLEELPGEVPLVWDPHPRGAEPVPRARLVTPNREEARTLAATARTARSGGYAQAATDAAALRARWRATGVSVTMGEHGALLCTGDQPPVLVPAPPVPGRPDTCGAGDCLSAAATGALAEGALLTEALEQGVHHASVFVAGGPAPRGSDTAEAEPWDLVRRTRLQGGTVVATGGCFDLLHPGHVSLLHQAARLGDLLVVCLNSDASVRALKGPGRPVMGQADRARVLSALGCVDAVMVFDEETPTALLERLRPDLWVKGGDYGPLELPEASLVRGHGGQVLLLPYLEGRSTTRLVQRAHSEGGEER</sequence>
<keyword evidence="6 13" id="KW-0418">Kinase</keyword>
<reference evidence="13 14" key="1">
    <citation type="journal article" date="2019" name="Int. J. Syst. Evol. Microbiol.">
        <title>The Global Catalogue of Microorganisms (GCM) 10K type strain sequencing project: providing services to taxonomists for standard genome sequencing and annotation.</title>
        <authorList>
            <consortium name="The Broad Institute Genomics Platform"/>
            <consortium name="The Broad Institute Genome Sequencing Center for Infectious Disease"/>
            <person name="Wu L."/>
            <person name="Ma J."/>
        </authorList>
    </citation>
    <scope>NUCLEOTIDE SEQUENCE [LARGE SCALE GENOMIC DNA]</scope>
    <source>
        <strain evidence="13 14">JCM 10696</strain>
    </source>
</reference>
<accession>A0ABN1R5Z2</accession>
<feature type="domain" description="Cytidyltransferase-like" evidence="12">
    <location>
        <begin position="330"/>
        <end position="420"/>
    </location>
</feature>
<dbReference type="EMBL" id="BAAAHH010000012">
    <property type="protein sequence ID" value="GAA0952296.1"/>
    <property type="molecule type" value="Genomic_DNA"/>
</dbReference>
<evidence type="ECO:0000256" key="1">
    <source>
        <dbReference type="ARBA" id="ARBA00004713"/>
    </source>
</evidence>
<dbReference type="InterPro" id="IPR029056">
    <property type="entry name" value="Ribokinase-like"/>
</dbReference>
<protein>
    <recommendedName>
        <fullName evidence="2">D-glycero-beta-D-manno-heptose 1-phosphate adenylyltransferase</fullName>
        <ecNumber evidence="2">2.7.7.70</ecNumber>
    </recommendedName>
</protein>
<keyword evidence="14" id="KW-1185">Reference proteome</keyword>
<evidence type="ECO:0000256" key="3">
    <source>
        <dbReference type="ARBA" id="ARBA00022679"/>
    </source>
</evidence>
<evidence type="ECO:0000256" key="6">
    <source>
        <dbReference type="ARBA" id="ARBA00022777"/>
    </source>
</evidence>
<comment type="caution">
    <text evidence="13">The sequence shown here is derived from an EMBL/GenBank/DDBJ whole genome shotgun (WGS) entry which is preliminary data.</text>
</comment>
<evidence type="ECO:0000256" key="4">
    <source>
        <dbReference type="ARBA" id="ARBA00022695"/>
    </source>
</evidence>
<keyword evidence="8" id="KW-0511">Multifunctional enzyme</keyword>
<dbReference type="GO" id="GO:0016301">
    <property type="term" value="F:kinase activity"/>
    <property type="evidence" value="ECO:0007669"/>
    <property type="project" value="UniProtKB-KW"/>
</dbReference>
<keyword evidence="3" id="KW-0808">Transferase</keyword>
<dbReference type="PANTHER" id="PTHR43793:SF2">
    <property type="entry name" value="BIFUNCTIONAL PROTEIN HLDE"/>
    <property type="match status" value="1"/>
</dbReference>
<dbReference type="Pfam" id="PF00294">
    <property type="entry name" value="PfkB"/>
    <property type="match status" value="1"/>
</dbReference>
<evidence type="ECO:0000313" key="14">
    <source>
        <dbReference type="Proteomes" id="UP001500665"/>
    </source>
</evidence>
<dbReference type="InterPro" id="IPR014729">
    <property type="entry name" value="Rossmann-like_a/b/a_fold"/>
</dbReference>
<dbReference type="Proteomes" id="UP001500665">
    <property type="component" value="Unassembled WGS sequence"/>
</dbReference>
<keyword evidence="5" id="KW-0547">Nucleotide-binding</keyword>
<keyword evidence="9" id="KW-0119">Carbohydrate metabolism</keyword>
<dbReference type="NCBIfam" id="TIGR02199">
    <property type="entry name" value="rfaE_dom_II"/>
    <property type="match status" value="1"/>
</dbReference>
<dbReference type="EC" id="2.7.7.70" evidence="2"/>
<evidence type="ECO:0000259" key="11">
    <source>
        <dbReference type="Pfam" id="PF00294"/>
    </source>
</evidence>
<dbReference type="SUPFAM" id="SSF52374">
    <property type="entry name" value="Nucleotidylyl transferase"/>
    <property type="match status" value="1"/>
</dbReference>
<dbReference type="InterPro" id="IPR002173">
    <property type="entry name" value="Carboh/pur_kinase_PfkB_CS"/>
</dbReference>
<dbReference type="RefSeq" id="WP_344241635.1">
    <property type="nucleotide sequence ID" value="NZ_BAAAHH010000012.1"/>
</dbReference>
<name>A0ABN1R5Z2_9ACTN</name>
<dbReference type="NCBIfam" id="TIGR00125">
    <property type="entry name" value="cyt_tran_rel"/>
    <property type="match status" value="1"/>
</dbReference>
<keyword evidence="7" id="KW-0067">ATP-binding</keyword>
<evidence type="ECO:0000259" key="12">
    <source>
        <dbReference type="Pfam" id="PF01467"/>
    </source>
</evidence>
<dbReference type="Gene3D" id="3.40.1190.20">
    <property type="match status" value="1"/>
</dbReference>
<dbReference type="InterPro" id="IPR004821">
    <property type="entry name" value="Cyt_trans-like"/>
</dbReference>
<dbReference type="Pfam" id="PF01467">
    <property type="entry name" value="CTP_transf_like"/>
    <property type="match status" value="1"/>
</dbReference>
<dbReference type="Gene3D" id="3.40.50.620">
    <property type="entry name" value="HUPs"/>
    <property type="match status" value="1"/>
</dbReference>